<organism evidence="4 5">
    <name type="scientific">Croceicoccus pelagius</name>
    <dbReference type="NCBI Taxonomy" id="1703341"/>
    <lineage>
        <taxon>Bacteria</taxon>
        <taxon>Pseudomonadati</taxon>
        <taxon>Pseudomonadota</taxon>
        <taxon>Alphaproteobacteria</taxon>
        <taxon>Sphingomonadales</taxon>
        <taxon>Erythrobacteraceae</taxon>
        <taxon>Croceicoccus</taxon>
    </lineage>
</organism>
<dbReference type="InterPro" id="IPR027843">
    <property type="entry name" value="DUF4440"/>
</dbReference>
<dbReference type="InterPro" id="IPR032710">
    <property type="entry name" value="NTF2-like_dom_sf"/>
</dbReference>
<keyword evidence="5" id="KW-1185">Reference proteome</keyword>
<evidence type="ECO:0000313" key="5">
    <source>
        <dbReference type="Proteomes" id="UP000598997"/>
    </source>
</evidence>
<evidence type="ECO:0000256" key="1">
    <source>
        <dbReference type="SAM" id="MobiDB-lite"/>
    </source>
</evidence>
<dbReference type="Proteomes" id="UP000598997">
    <property type="component" value="Unassembled WGS sequence"/>
</dbReference>
<comment type="caution">
    <text evidence="4">The sequence shown here is derived from an EMBL/GenBank/DDBJ whole genome shotgun (WGS) entry which is preliminary data.</text>
</comment>
<accession>A0A916Y5G8</accession>
<dbReference type="EMBL" id="BMIO01000001">
    <property type="protein sequence ID" value="GGD31913.1"/>
    <property type="molecule type" value="Genomic_DNA"/>
</dbReference>
<proteinExistence type="predicted"/>
<name>A0A916Y5G8_9SPHN</name>
<feature type="domain" description="DUF4440" evidence="3">
    <location>
        <begin position="41"/>
        <end position="151"/>
    </location>
</feature>
<gene>
    <name evidence="4" type="ORF">GCM10010989_02450</name>
</gene>
<dbReference type="NCBIfam" id="TIGR02246">
    <property type="entry name" value="SgcJ/EcaC family oxidoreductase"/>
    <property type="match status" value="1"/>
</dbReference>
<dbReference type="SUPFAM" id="SSF54427">
    <property type="entry name" value="NTF2-like"/>
    <property type="match status" value="1"/>
</dbReference>
<evidence type="ECO:0000313" key="4">
    <source>
        <dbReference type="EMBL" id="GGD31913.1"/>
    </source>
</evidence>
<reference evidence="4 5" key="1">
    <citation type="journal article" date="2014" name="Int. J. Syst. Evol. Microbiol.">
        <title>Complete genome sequence of Corynebacterium casei LMG S-19264T (=DSM 44701T), isolated from a smear-ripened cheese.</title>
        <authorList>
            <consortium name="US DOE Joint Genome Institute (JGI-PGF)"/>
            <person name="Walter F."/>
            <person name="Albersmeier A."/>
            <person name="Kalinowski J."/>
            <person name="Ruckert C."/>
        </authorList>
    </citation>
    <scope>NUCLEOTIDE SEQUENCE [LARGE SCALE GENOMIC DNA]</scope>
    <source>
        <strain evidence="4 5">CGMCC 1.15358</strain>
    </source>
</reference>
<dbReference type="InterPro" id="IPR011944">
    <property type="entry name" value="Steroid_delta5-4_isomerase"/>
</dbReference>
<dbReference type="RefSeq" id="WP_066765652.1">
    <property type="nucleotide sequence ID" value="NZ_BMIO01000001.1"/>
</dbReference>
<dbReference type="AlphaFoldDB" id="A0A916Y5G8"/>
<evidence type="ECO:0000259" key="3">
    <source>
        <dbReference type="Pfam" id="PF14534"/>
    </source>
</evidence>
<dbReference type="PROSITE" id="PS51257">
    <property type="entry name" value="PROKAR_LIPOPROTEIN"/>
    <property type="match status" value="1"/>
</dbReference>
<dbReference type="Pfam" id="PF14534">
    <property type="entry name" value="DUF4440"/>
    <property type="match status" value="1"/>
</dbReference>
<feature type="chain" id="PRO_5036743971" description="DUF4440 domain-containing protein" evidence="2">
    <location>
        <begin position="29"/>
        <end position="181"/>
    </location>
</feature>
<evidence type="ECO:0000256" key="2">
    <source>
        <dbReference type="SAM" id="SignalP"/>
    </source>
</evidence>
<dbReference type="Gene3D" id="3.10.450.50">
    <property type="match status" value="1"/>
</dbReference>
<sequence>MKRLPVTVLAIAPALLALGACNSTQAEAPMVDTDAELATITQIQDGQAAAFAADDAEGATNIYAADATFAASGAPVMSGLEAIRAAFDEMLGDPNSAVEIKTVDGWVATSGDLATTTSDYTYSWSGEDGKVMTEKGFNQTLWRKDGGTWKIVVDSNTPVSAPEEAAAAVSAPAPTETPEAG</sequence>
<protein>
    <recommendedName>
        <fullName evidence="3">DUF4440 domain-containing protein</fullName>
    </recommendedName>
</protein>
<feature type="region of interest" description="Disordered" evidence="1">
    <location>
        <begin position="160"/>
        <end position="181"/>
    </location>
</feature>
<keyword evidence="2" id="KW-0732">Signal</keyword>
<feature type="signal peptide" evidence="2">
    <location>
        <begin position="1"/>
        <end position="28"/>
    </location>
</feature>